<dbReference type="InterPro" id="IPR001370">
    <property type="entry name" value="BIR_rpt"/>
</dbReference>
<dbReference type="PANTHER" id="PTHR10044">
    <property type="entry name" value="INHIBITOR OF APOPTOSIS"/>
    <property type="match status" value="1"/>
</dbReference>
<feature type="compositionally biased region" description="Low complexity" evidence="1">
    <location>
        <begin position="360"/>
        <end position="372"/>
    </location>
</feature>
<protein>
    <submittedName>
        <fullName evidence="2">Death-associated inhibitor of apoptosis 1</fullName>
    </submittedName>
</protein>
<name>A0A5N5TDM1_9CRUS</name>
<sequence>MLSILEPECQAHVFQYIPVQNRTHNTTYCLEETSNTNLFDRRIRKLFSPYHFSYEVVRRATFDSWTYDYINKDELAKAGFYCLKRKDHVQCYFCKGIVGVWEEGDRPLLEHEKHFPNCPLVQGLLTSNVPLVTEVEESNNLNAVLNKYLMRMLEGSQLPVPYSSLQKDSCRGNFPGFAYPTFQSRERRLHTLTKWPKDDVPSPEDIADAGFFYAGIADFVLCYYCGGGLFNWSKEDDPHKDHLKYYSHCPLVAYQSCPLKRNDSGLNILKPEEEDLLLQYPISQKLLDIGLSRCSIKNALKDHLEKYSFLPSTFMDCTNVVVEWEDKNRRKIIHEETDNVIEDSCDAGRSSKTNIEKTSESSNSSDSNKGLF</sequence>
<comment type="caution">
    <text evidence="2">The sequence shown here is derived from an EMBL/GenBank/DDBJ whole genome shotgun (WGS) entry which is preliminary data.</text>
</comment>
<feature type="region of interest" description="Disordered" evidence="1">
    <location>
        <begin position="343"/>
        <end position="372"/>
    </location>
</feature>
<dbReference type="GO" id="GO:0043066">
    <property type="term" value="P:negative regulation of apoptotic process"/>
    <property type="evidence" value="ECO:0007669"/>
    <property type="project" value="TreeGrafter"/>
</dbReference>
<dbReference type="SUPFAM" id="SSF57924">
    <property type="entry name" value="Inhibitor of apoptosis (IAP) repeat"/>
    <property type="match status" value="2"/>
</dbReference>
<dbReference type="GO" id="GO:0005737">
    <property type="term" value="C:cytoplasm"/>
    <property type="evidence" value="ECO:0007669"/>
    <property type="project" value="TreeGrafter"/>
</dbReference>
<evidence type="ECO:0000313" key="3">
    <source>
        <dbReference type="Proteomes" id="UP000326759"/>
    </source>
</evidence>
<dbReference type="Gene3D" id="1.10.1170.10">
    <property type="entry name" value="Inhibitor Of Apoptosis Protein (2mihbC-IAP-1), Chain A"/>
    <property type="match status" value="2"/>
</dbReference>
<dbReference type="Proteomes" id="UP000326759">
    <property type="component" value="Unassembled WGS sequence"/>
</dbReference>
<dbReference type="SMART" id="SM00238">
    <property type="entry name" value="BIR"/>
    <property type="match status" value="2"/>
</dbReference>
<dbReference type="PANTHER" id="PTHR10044:SF139">
    <property type="entry name" value="DEATH-ASSOCIATED INHIBITOR OF APOPTOSIS 2"/>
    <property type="match status" value="1"/>
</dbReference>
<dbReference type="AlphaFoldDB" id="A0A5N5TDM1"/>
<reference evidence="2 3" key="1">
    <citation type="journal article" date="2019" name="PLoS Biol.">
        <title>Sex chromosomes control vertical transmission of feminizing Wolbachia symbionts in an isopod.</title>
        <authorList>
            <person name="Becking T."/>
            <person name="Chebbi M.A."/>
            <person name="Giraud I."/>
            <person name="Moumen B."/>
            <person name="Laverre T."/>
            <person name="Caubet Y."/>
            <person name="Peccoud J."/>
            <person name="Gilbert C."/>
            <person name="Cordaux R."/>
        </authorList>
    </citation>
    <scope>NUCLEOTIDE SEQUENCE [LARGE SCALE GENOMIC DNA]</scope>
    <source>
        <strain evidence="2">ANa2</strain>
        <tissue evidence="2">Whole body excluding digestive tract and cuticle</tissue>
    </source>
</reference>
<dbReference type="Pfam" id="PF00653">
    <property type="entry name" value="BIR"/>
    <property type="match status" value="2"/>
</dbReference>
<dbReference type="EMBL" id="SEYY01006035">
    <property type="protein sequence ID" value="KAB7503020.1"/>
    <property type="molecule type" value="Genomic_DNA"/>
</dbReference>
<dbReference type="PROSITE" id="PS50143">
    <property type="entry name" value="BIR_REPEAT_2"/>
    <property type="match status" value="2"/>
</dbReference>
<dbReference type="InterPro" id="IPR050784">
    <property type="entry name" value="IAP"/>
</dbReference>
<keyword evidence="3" id="KW-1185">Reference proteome</keyword>
<dbReference type="OrthoDB" id="6337722at2759"/>
<evidence type="ECO:0000313" key="2">
    <source>
        <dbReference type="EMBL" id="KAB7503020.1"/>
    </source>
</evidence>
<dbReference type="GO" id="GO:0043027">
    <property type="term" value="F:cysteine-type endopeptidase inhibitor activity involved in apoptotic process"/>
    <property type="evidence" value="ECO:0007669"/>
    <property type="project" value="TreeGrafter"/>
</dbReference>
<accession>A0A5N5TDM1</accession>
<proteinExistence type="predicted"/>
<dbReference type="GO" id="GO:0061630">
    <property type="term" value="F:ubiquitin protein ligase activity"/>
    <property type="evidence" value="ECO:0007669"/>
    <property type="project" value="TreeGrafter"/>
</dbReference>
<dbReference type="GO" id="GO:0051726">
    <property type="term" value="P:regulation of cell cycle"/>
    <property type="evidence" value="ECO:0007669"/>
    <property type="project" value="TreeGrafter"/>
</dbReference>
<dbReference type="GO" id="GO:0031398">
    <property type="term" value="P:positive regulation of protein ubiquitination"/>
    <property type="evidence" value="ECO:0007669"/>
    <property type="project" value="TreeGrafter"/>
</dbReference>
<organism evidence="2 3">
    <name type="scientific">Armadillidium nasatum</name>
    <dbReference type="NCBI Taxonomy" id="96803"/>
    <lineage>
        <taxon>Eukaryota</taxon>
        <taxon>Metazoa</taxon>
        <taxon>Ecdysozoa</taxon>
        <taxon>Arthropoda</taxon>
        <taxon>Crustacea</taxon>
        <taxon>Multicrustacea</taxon>
        <taxon>Malacostraca</taxon>
        <taxon>Eumalacostraca</taxon>
        <taxon>Peracarida</taxon>
        <taxon>Isopoda</taxon>
        <taxon>Oniscidea</taxon>
        <taxon>Crinocheta</taxon>
        <taxon>Armadillidiidae</taxon>
        <taxon>Armadillidium</taxon>
    </lineage>
</organism>
<dbReference type="CDD" id="cd00022">
    <property type="entry name" value="BIR"/>
    <property type="match status" value="2"/>
</dbReference>
<dbReference type="GO" id="GO:0005634">
    <property type="term" value="C:nucleus"/>
    <property type="evidence" value="ECO:0007669"/>
    <property type="project" value="TreeGrafter"/>
</dbReference>
<evidence type="ECO:0000256" key="1">
    <source>
        <dbReference type="SAM" id="MobiDB-lite"/>
    </source>
</evidence>
<gene>
    <name evidence="2" type="primary">Diap1_0</name>
    <name evidence="2" type="ORF">Anas_06926</name>
</gene>